<protein>
    <submittedName>
        <fullName evidence="1">Periplasmic heavy metal sensor</fullName>
    </submittedName>
</protein>
<proteinExistence type="predicted"/>
<accession>A0A941CXY7</accession>
<dbReference type="AlphaFoldDB" id="A0A941CXY7"/>
<dbReference type="Proteomes" id="UP000622580">
    <property type="component" value="Unassembled WGS sequence"/>
</dbReference>
<name>A0A941CXY7_9CAUL</name>
<organism evidence="1 2">
    <name type="scientific">Phenylobacterium glaciei</name>
    <dbReference type="NCBI Taxonomy" id="2803784"/>
    <lineage>
        <taxon>Bacteria</taxon>
        <taxon>Pseudomonadati</taxon>
        <taxon>Pseudomonadota</taxon>
        <taxon>Alphaproteobacteria</taxon>
        <taxon>Caulobacterales</taxon>
        <taxon>Caulobacteraceae</taxon>
        <taxon>Phenylobacterium</taxon>
    </lineage>
</organism>
<gene>
    <name evidence="1" type="ORF">JKL49_04700</name>
</gene>
<comment type="caution">
    <text evidence="1">The sequence shown here is derived from an EMBL/GenBank/DDBJ whole genome shotgun (WGS) entry which is preliminary data.</text>
</comment>
<dbReference type="RefSeq" id="WP_215338552.1">
    <property type="nucleotide sequence ID" value="NZ_JAGSGD010000001.1"/>
</dbReference>
<evidence type="ECO:0000313" key="2">
    <source>
        <dbReference type="Proteomes" id="UP000622580"/>
    </source>
</evidence>
<reference evidence="1" key="1">
    <citation type="submission" date="2021-04" db="EMBL/GenBank/DDBJ databases">
        <title>Draft genome assembly of strain Phenylobacterium sp. 20VBR1 using MiniION and Illumina platforms.</title>
        <authorList>
            <person name="Thomas F.A."/>
            <person name="Krishnan K.P."/>
            <person name="Sinha R.K."/>
        </authorList>
    </citation>
    <scope>NUCLEOTIDE SEQUENCE</scope>
    <source>
        <strain evidence="1">20VBR1</strain>
    </source>
</reference>
<dbReference type="InterPro" id="IPR025961">
    <property type="entry name" value="Metal_resist"/>
</dbReference>
<dbReference type="EMBL" id="JAGSGD010000001">
    <property type="protein sequence ID" value="MBR7618680.1"/>
    <property type="molecule type" value="Genomic_DNA"/>
</dbReference>
<evidence type="ECO:0000313" key="1">
    <source>
        <dbReference type="EMBL" id="MBR7618680.1"/>
    </source>
</evidence>
<sequence>MGATRGLLLTIALSVAAAAAGAWGGARYVVGQMHHPASLHQTMHESLNLTTEQDRRIGGLERDYAVRRHALEAEMRAANADLAQAIQAGHAYTPAVQQAIDRSHHAMSELQKQSILHVLAMRQVLTSEQTARFDDTVAKALTEDPS</sequence>
<dbReference type="Gene3D" id="1.20.120.1490">
    <property type="match status" value="1"/>
</dbReference>
<keyword evidence="2" id="KW-1185">Reference proteome</keyword>
<dbReference type="Pfam" id="PF13801">
    <property type="entry name" value="Metal_resist"/>
    <property type="match status" value="1"/>
</dbReference>